<dbReference type="NCBIfam" id="NF006087">
    <property type="entry name" value="PRK08236.1"/>
    <property type="match status" value="1"/>
</dbReference>
<feature type="domain" description="Nucleoside phosphorylase" evidence="3">
    <location>
        <begin position="49"/>
        <end position="217"/>
    </location>
</feature>
<dbReference type="Gene3D" id="3.40.50.1580">
    <property type="entry name" value="Nucleoside phosphorylase domain"/>
    <property type="match status" value="1"/>
</dbReference>
<keyword evidence="1 4" id="KW-0378">Hydrolase</keyword>
<evidence type="ECO:0000256" key="1">
    <source>
        <dbReference type="HAMAP-Rule" id="MF_00991"/>
    </source>
</evidence>
<sequence length="243" mass="25857">MIQERLVDTSINPINTNIHILIVTSVEAEKNAIEKGLGNLSYVDVKIVGVGPISAAVETAKHIANTKYDLVICAGIAGGFATHTSIGSLVIADKIIAADLGAQSPDGFLSLEDLQLGTTCVSSPTSAIDCMKTSFSQTYGDVMIGSILTLSTVTGTDNTCNQLANRFPYAVAEAMEGFGVASAAHSYNIPSMEIRAISNHIGPRDKSKWRIREALDELTKLGSIMKDFTNAWKIILQKEAGKP</sequence>
<keyword evidence="1" id="KW-0474">Menaquinone biosynthesis</keyword>
<dbReference type="Proteomes" id="UP000430692">
    <property type="component" value="Unassembled WGS sequence"/>
</dbReference>
<keyword evidence="5" id="KW-1185">Reference proteome</keyword>
<evidence type="ECO:0000259" key="3">
    <source>
        <dbReference type="Pfam" id="PF01048"/>
    </source>
</evidence>
<comment type="function">
    <text evidence="1">Catalyzes the hydrolysis of futalosine (FL) to dehypoxanthine futalosine (DHFL) and hypoxanthine, a step in the biosynthesis of menaquinone (MK, vitamin K2).</text>
</comment>
<dbReference type="EC" id="3.2.2.26" evidence="1 2"/>
<dbReference type="GO" id="GO:0019284">
    <property type="term" value="P:L-methionine salvage from S-adenosylmethionine"/>
    <property type="evidence" value="ECO:0007669"/>
    <property type="project" value="TreeGrafter"/>
</dbReference>
<organism evidence="4 5">
    <name type="scientific">Shimazuella alba</name>
    <dbReference type="NCBI Taxonomy" id="2690964"/>
    <lineage>
        <taxon>Bacteria</taxon>
        <taxon>Bacillati</taxon>
        <taxon>Bacillota</taxon>
        <taxon>Bacilli</taxon>
        <taxon>Bacillales</taxon>
        <taxon>Thermoactinomycetaceae</taxon>
        <taxon>Shimazuella</taxon>
    </lineage>
</organism>
<dbReference type="RefSeq" id="WP_160802837.1">
    <property type="nucleotide sequence ID" value="NZ_WUUL01000015.1"/>
</dbReference>
<comment type="similarity">
    <text evidence="1">Belongs to the PNP/UDP phosphorylase family. Futalosine hydrolase subfamily.</text>
</comment>
<comment type="pathway">
    <text evidence="1">Quinol/quinone metabolism; menaquinone biosynthesis.</text>
</comment>
<dbReference type="HAMAP" id="MF_00991">
    <property type="entry name" value="MqnB"/>
    <property type="match status" value="1"/>
</dbReference>
<proteinExistence type="inferred from homology"/>
<dbReference type="AlphaFoldDB" id="A0A6I4VX97"/>
<dbReference type="GO" id="GO:0009234">
    <property type="term" value="P:menaquinone biosynthetic process"/>
    <property type="evidence" value="ECO:0007669"/>
    <property type="project" value="UniProtKB-UniRule"/>
</dbReference>
<dbReference type="GO" id="GO:0008930">
    <property type="term" value="F:methylthioadenosine nucleosidase activity"/>
    <property type="evidence" value="ECO:0007669"/>
    <property type="project" value="TreeGrafter"/>
</dbReference>
<dbReference type="GO" id="GO:0008782">
    <property type="term" value="F:adenosylhomocysteine nucleosidase activity"/>
    <property type="evidence" value="ECO:0007669"/>
    <property type="project" value="TreeGrafter"/>
</dbReference>
<dbReference type="UniPathway" id="UPA00079"/>
<evidence type="ECO:0000313" key="5">
    <source>
        <dbReference type="Proteomes" id="UP000430692"/>
    </source>
</evidence>
<comment type="caution">
    <text evidence="4">The sequence shown here is derived from an EMBL/GenBank/DDBJ whole genome shotgun (WGS) entry which is preliminary data.</text>
</comment>
<gene>
    <name evidence="1" type="primary">mqnB</name>
    <name evidence="4" type="ORF">GSM42_17520</name>
</gene>
<dbReference type="InterPro" id="IPR000845">
    <property type="entry name" value="Nucleoside_phosphorylase_d"/>
</dbReference>
<dbReference type="InterPro" id="IPR019963">
    <property type="entry name" value="FL_hydrolase_MqnB"/>
</dbReference>
<dbReference type="GO" id="GO:0005829">
    <property type="term" value="C:cytosol"/>
    <property type="evidence" value="ECO:0007669"/>
    <property type="project" value="TreeGrafter"/>
</dbReference>
<evidence type="ECO:0000256" key="2">
    <source>
        <dbReference type="NCBIfam" id="TIGR03664"/>
    </source>
</evidence>
<dbReference type="GO" id="GO:0009116">
    <property type="term" value="P:nucleoside metabolic process"/>
    <property type="evidence" value="ECO:0007669"/>
    <property type="project" value="InterPro"/>
</dbReference>
<comment type="catalytic activity">
    <reaction evidence="1">
        <text>futalosine + H2O = dehypoxanthine futalosine + hypoxanthine</text>
        <dbReference type="Rhea" id="RHEA:25904"/>
        <dbReference type="ChEBI" id="CHEBI:15377"/>
        <dbReference type="ChEBI" id="CHEBI:17368"/>
        <dbReference type="ChEBI" id="CHEBI:58863"/>
        <dbReference type="ChEBI" id="CHEBI:58864"/>
        <dbReference type="EC" id="3.2.2.26"/>
    </reaction>
</comment>
<dbReference type="CDD" id="cd17766">
    <property type="entry name" value="futalosine_nucleosidase_MqnB"/>
    <property type="match status" value="1"/>
</dbReference>
<accession>A0A6I4VX97</accession>
<dbReference type="InterPro" id="IPR035994">
    <property type="entry name" value="Nucleoside_phosphorylase_sf"/>
</dbReference>
<dbReference type="PANTHER" id="PTHR46832">
    <property type="entry name" value="5'-METHYLTHIOADENOSINE/S-ADENOSYLHOMOCYSTEINE NUCLEOSIDASE"/>
    <property type="match status" value="1"/>
</dbReference>
<dbReference type="EMBL" id="WUUL01000015">
    <property type="protein sequence ID" value="MXQ55483.1"/>
    <property type="molecule type" value="Genomic_DNA"/>
</dbReference>
<dbReference type="PANTHER" id="PTHR46832:SF2">
    <property type="entry name" value="FUTALOSINE HYDROLASE"/>
    <property type="match status" value="1"/>
</dbReference>
<dbReference type="Pfam" id="PF01048">
    <property type="entry name" value="PNP_UDP_1"/>
    <property type="match status" value="1"/>
</dbReference>
<dbReference type="NCBIfam" id="TIGR03664">
    <property type="entry name" value="fut_nucase"/>
    <property type="match status" value="1"/>
</dbReference>
<protein>
    <recommendedName>
        <fullName evidence="1 2">Futalosine hydrolase</fullName>
        <shortName evidence="1">FL hydrolase</shortName>
        <ecNumber evidence="1 2">3.2.2.26</ecNumber>
    </recommendedName>
    <alternativeName>
        <fullName evidence="1">Futalosine nucleosidase</fullName>
    </alternativeName>
    <alternativeName>
        <fullName evidence="1">Menaquinone biosynthetic enzyme MqnB</fullName>
    </alternativeName>
</protein>
<keyword evidence="4" id="KW-0326">Glycosidase</keyword>
<name>A0A6I4VX97_9BACL</name>
<evidence type="ECO:0000313" key="4">
    <source>
        <dbReference type="EMBL" id="MXQ55483.1"/>
    </source>
</evidence>
<reference evidence="4 5" key="1">
    <citation type="submission" date="2019-12" db="EMBL/GenBank/DDBJ databases">
        <title>Whole-genome analyses of novel actinobacteria.</title>
        <authorList>
            <person name="Sahin N."/>
            <person name="Saygin H."/>
        </authorList>
    </citation>
    <scope>NUCLEOTIDE SEQUENCE [LARGE SCALE GENOMIC DNA]</scope>
    <source>
        <strain evidence="4 5">KC615</strain>
    </source>
</reference>
<dbReference type="SUPFAM" id="SSF53167">
    <property type="entry name" value="Purine and uridine phosphorylases"/>
    <property type="match status" value="1"/>
</dbReference>